<dbReference type="OrthoDB" id="5125733at2759"/>
<dbReference type="Proteomes" id="UP000284706">
    <property type="component" value="Unassembled WGS sequence"/>
</dbReference>
<evidence type="ECO:0000259" key="1">
    <source>
        <dbReference type="Pfam" id="PF06985"/>
    </source>
</evidence>
<sequence>MTSPWDSVLCKTCLAGLFSRNGFQNALVTSSDDPGYTYSTTWHGIERSSVEEGCSWCALLAIYRAAAAAKVRAETGAVTSAEQVFQVRVCIDSQRKPDTASELRLYIDSTKIGTFKVHTRQDDPAADHLGIEDPLGEMSPSIDWNLASQMVNDCASHESCAPPAPKPFPTRLIDCTDPDNPRLKVTEQGTNGHYATLSYVWGGPQPSCLTTSNIDQYQQRIPTPLPQTITDAIFATHKLGVRYLWIDAYCILQDSESDKLHEISKMHGIYESSYITLTPEFAYSAADGFLPEHRPVIRLPFFTPGPDRHVGTMFVRHGLEVKAQWESRLLQLRAQASENLLAYEHIDTRAPVHTRAWCFQELTLSPRVLLFCYPEAYYRCRSATTRVVQGIAYKPRPDLTGMRYLFPHETPSADSAIAFSQDNRDGLQELWHHIVLEYSERRMTLPEDKLVAVAAVAEAFSLAGAGEYVAGLWRQTLLEDLMWEVIHESDSKDPSEYRAPSWSWASTNDQVHMGSLTETQRKTVTETADIVDCTVVPKSSINPFGAIFSGVLVLQAKMESVLWNPGRRCFIEEEGGTRDPDEFRNQYFFLVLASGSADDLGKVWIIGLFVLPSTPEGTYRRVGQPYRTSYIPTWYGTALKRVIRLV</sequence>
<evidence type="ECO:0000313" key="3">
    <source>
        <dbReference type="Proteomes" id="UP000284706"/>
    </source>
</evidence>
<comment type="caution">
    <text evidence="2">The sequence shown here is derived from an EMBL/GenBank/DDBJ whole genome shotgun (WGS) entry which is preliminary data.</text>
</comment>
<feature type="domain" description="Heterokaryon incompatibility" evidence="1">
    <location>
        <begin position="194"/>
        <end position="361"/>
    </location>
</feature>
<keyword evidence="3" id="KW-1185">Reference proteome</keyword>
<name>A0A409VWP8_9AGAR</name>
<dbReference type="InterPro" id="IPR010730">
    <property type="entry name" value="HET"/>
</dbReference>
<dbReference type="STRING" id="231916.A0A409VWP8"/>
<dbReference type="InParanoid" id="A0A409VWP8"/>
<dbReference type="AlphaFoldDB" id="A0A409VWP8"/>
<proteinExistence type="predicted"/>
<dbReference type="PANTHER" id="PTHR33112">
    <property type="entry name" value="DOMAIN PROTEIN, PUTATIVE-RELATED"/>
    <property type="match status" value="1"/>
</dbReference>
<gene>
    <name evidence="2" type="ORF">CVT26_010072</name>
</gene>
<protein>
    <recommendedName>
        <fullName evidence="1">Heterokaryon incompatibility domain-containing protein</fullName>
    </recommendedName>
</protein>
<dbReference type="EMBL" id="NHYE01005533">
    <property type="protein sequence ID" value="PPQ70650.1"/>
    <property type="molecule type" value="Genomic_DNA"/>
</dbReference>
<reference evidence="2 3" key="1">
    <citation type="journal article" date="2018" name="Evol. Lett.">
        <title>Horizontal gene cluster transfer increased hallucinogenic mushroom diversity.</title>
        <authorList>
            <person name="Reynolds H.T."/>
            <person name="Vijayakumar V."/>
            <person name="Gluck-Thaler E."/>
            <person name="Korotkin H.B."/>
            <person name="Matheny P.B."/>
            <person name="Slot J.C."/>
        </authorList>
    </citation>
    <scope>NUCLEOTIDE SEQUENCE [LARGE SCALE GENOMIC DNA]</scope>
    <source>
        <strain evidence="2 3">SRW20</strain>
    </source>
</reference>
<dbReference type="Pfam" id="PF06985">
    <property type="entry name" value="HET"/>
    <property type="match status" value="1"/>
</dbReference>
<accession>A0A409VWP8</accession>
<evidence type="ECO:0000313" key="2">
    <source>
        <dbReference type="EMBL" id="PPQ70650.1"/>
    </source>
</evidence>
<dbReference type="PANTHER" id="PTHR33112:SF9">
    <property type="entry name" value="HETEROKARYON INCOMPATIBILITY DOMAIN-CONTAINING PROTEIN"/>
    <property type="match status" value="1"/>
</dbReference>
<organism evidence="2 3">
    <name type="scientific">Gymnopilus dilepis</name>
    <dbReference type="NCBI Taxonomy" id="231916"/>
    <lineage>
        <taxon>Eukaryota</taxon>
        <taxon>Fungi</taxon>
        <taxon>Dikarya</taxon>
        <taxon>Basidiomycota</taxon>
        <taxon>Agaricomycotina</taxon>
        <taxon>Agaricomycetes</taxon>
        <taxon>Agaricomycetidae</taxon>
        <taxon>Agaricales</taxon>
        <taxon>Agaricineae</taxon>
        <taxon>Hymenogastraceae</taxon>
        <taxon>Gymnopilus</taxon>
    </lineage>
</organism>